<evidence type="ECO:0000313" key="3">
    <source>
        <dbReference type="Proteomes" id="UP000243250"/>
    </source>
</evidence>
<name>A0A1I6GI52_9EURY</name>
<dbReference type="InterPro" id="IPR019278">
    <property type="entry name" value="DICT_dom"/>
</dbReference>
<feature type="domain" description="DICT" evidence="1">
    <location>
        <begin position="90"/>
        <end position="207"/>
    </location>
</feature>
<evidence type="ECO:0000259" key="1">
    <source>
        <dbReference type="Pfam" id="PF10069"/>
    </source>
</evidence>
<dbReference type="AlphaFoldDB" id="A0A1I6GI52"/>
<protein>
    <submittedName>
        <fullName evidence="2">DICT domain-containing protein</fullName>
    </submittedName>
</protein>
<gene>
    <name evidence="2" type="ORF">SAMN04488124_1079</name>
</gene>
<evidence type="ECO:0000313" key="2">
    <source>
        <dbReference type="EMBL" id="SFR41856.1"/>
    </source>
</evidence>
<dbReference type="Pfam" id="PF10069">
    <property type="entry name" value="DICT"/>
    <property type="match status" value="1"/>
</dbReference>
<dbReference type="Proteomes" id="UP000243250">
    <property type="component" value="Unassembled WGS sequence"/>
</dbReference>
<dbReference type="InterPro" id="IPR016954">
    <property type="entry name" value="Uncharacterised_Vng0742h"/>
</dbReference>
<proteinExistence type="predicted"/>
<sequence>MSLTELITGVEDSEKTLIVHNADDATVESVTERFADRNVTVTTASTADGPPEYAVLSEGDRVLTATSLSEVLPDGGHPRQPEFTSNPYKPILDRLDETMFTSFDPSRMLSASREIEDRAWRAGEGTLYAGFQHYSTLEKQLGTYEQLGTKPELDVTAIAFPDAELSDHDGTFEVYPDRSREIRDVWFVAYDGGGDDDAKCALVAEEREPRRFYGFWTYDPRTVDYIFDYVDDSYLSGRSDRRRMTGC</sequence>
<dbReference type="RefSeq" id="WP_089877603.1">
    <property type="nucleotide sequence ID" value="NZ_FOYS01000002.1"/>
</dbReference>
<dbReference type="STRING" id="555875.SAMN04488124_1079"/>
<accession>A0A1I6GI52</accession>
<reference evidence="3" key="1">
    <citation type="submission" date="2016-10" db="EMBL/GenBank/DDBJ databases">
        <authorList>
            <person name="Varghese N."/>
            <person name="Submissions S."/>
        </authorList>
    </citation>
    <scope>NUCLEOTIDE SEQUENCE [LARGE SCALE GENOMIC DNA]</scope>
    <source>
        <strain evidence="3">CGMCC 1.8711</strain>
    </source>
</reference>
<dbReference type="OrthoDB" id="198447at2157"/>
<keyword evidence="3" id="KW-1185">Reference proteome</keyword>
<dbReference type="EMBL" id="FOYS01000002">
    <property type="protein sequence ID" value="SFR41856.1"/>
    <property type="molecule type" value="Genomic_DNA"/>
</dbReference>
<organism evidence="2 3">
    <name type="scientific">Halogeometricum limi</name>
    <dbReference type="NCBI Taxonomy" id="555875"/>
    <lineage>
        <taxon>Archaea</taxon>
        <taxon>Methanobacteriati</taxon>
        <taxon>Methanobacteriota</taxon>
        <taxon>Stenosarchaea group</taxon>
        <taxon>Halobacteria</taxon>
        <taxon>Halobacteriales</taxon>
        <taxon>Haloferacaceae</taxon>
        <taxon>Halogeometricum</taxon>
    </lineage>
</organism>
<dbReference type="PIRSF" id="PIRSF030471">
    <property type="entry name" value="STR_Vng0742h_prd"/>
    <property type="match status" value="1"/>
</dbReference>